<dbReference type="AlphaFoldDB" id="A0AAU9X2Y8"/>
<protein>
    <recommendedName>
        <fullName evidence="5">Armadillo repeat-containing protein 4</fullName>
    </recommendedName>
</protein>
<gene>
    <name evidence="3" type="ORF">PMEA_00015505</name>
</gene>
<keyword evidence="4" id="KW-1185">Reference proteome</keyword>
<name>A0AAU9X2Y8_9CNID</name>
<dbReference type="EMBL" id="CALNXJ010000028">
    <property type="protein sequence ID" value="CAH3134523.1"/>
    <property type="molecule type" value="Genomic_DNA"/>
</dbReference>
<dbReference type="PANTHER" id="PTHR46241:SF1">
    <property type="entry name" value="OUTER DYNEIN ARM-DOCKING COMPLEX SUBUNIT 2"/>
    <property type="match status" value="1"/>
</dbReference>
<comment type="caution">
    <text evidence="3">The sequence shown here is derived from an EMBL/GenBank/DDBJ whole genome shotgun (WGS) entry which is preliminary data.</text>
</comment>
<dbReference type="InterPro" id="IPR016024">
    <property type="entry name" value="ARM-type_fold"/>
</dbReference>
<feature type="compositionally biased region" description="Basic and acidic residues" evidence="2">
    <location>
        <begin position="44"/>
        <end position="54"/>
    </location>
</feature>
<dbReference type="InterPro" id="IPR000225">
    <property type="entry name" value="Armadillo"/>
</dbReference>
<feature type="repeat" description="ARM" evidence="1">
    <location>
        <begin position="280"/>
        <end position="322"/>
    </location>
</feature>
<organism evidence="3 4">
    <name type="scientific">Pocillopora meandrina</name>
    <dbReference type="NCBI Taxonomy" id="46732"/>
    <lineage>
        <taxon>Eukaryota</taxon>
        <taxon>Metazoa</taxon>
        <taxon>Cnidaria</taxon>
        <taxon>Anthozoa</taxon>
        <taxon>Hexacorallia</taxon>
        <taxon>Scleractinia</taxon>
        <taxon>Astrocoeniina</taxon>
        <taxon>Pocilloporidae</taxon>
        <taxon>Pocillopora</taxon>
    </lineage>
</organism>
<proteinExistence type="predicted"/>
<evidence type="ECO:0000313" key="4">
    <source>
        <dbReference type="Proteomes" id="UP001159428"/>
    </source>
</evidence>
<evidence type="ECO:0000256" key="2">
    <source>
        <dbReference type="SAM" id="MobiDB-lite"/>
    </source>
</evidence>
<dbReference type="Pfam" id="PF00514">
    <property type="entry name" value="Arm"/>
    <property type="match status" value="1"/>
</dbReference>
<feature type="compositionally biased region" description="Basic and acidic residues" evidence="2">
    <location>
        <begin position="10"/>
        <end position="25"/>
    </location>
</feature>
<feature type="compositionally biased region" description="Basic residues" evidence="2">
    <location>
        <begin position="87"/>
        <end position="97"/>
    </location>
</feature>
<dbReference type="SUPFAM" id="SSF48371">
    <property type="entry name" value="ARM repeat"/>
    <property type="match status" value="2"/>
</dbReference>
<feature type="region of interest" description="Disordered" evidence="2">
    <location>
        <begin position="1"/>
        <end position="181"/>
    </location>
</feature>
<evidence type="ECO:0008006" key="5">
    <source>
        <dbReference type="Google" id="ProtNLM"/>
    </source>
</evidence>
<dbReference type="SMART" id="SM00185">
    <property type="entry name" value="ARM"/>
    <property type="match status" value="10"/>
</dbReference>
<feature type="compositionally biased region" description="Basic and acidic residues" evidence="2">
    <location>
        <begin position="72"/>
        <end position="86"/>
    </location>
</feature>
<dbReference type="InterPro" id="IPR011989">
    <property type="entry name" value="ARM-like"/>
</dbReference>
<evidence type="ECO:0000256" key="1">
    <source>
        <dbReference type="PROSITE-ProRule" id="PRU00259"/>
    </source>
</evidence>
<accession>A0AAU9X2Y8</accession>
<sequence length="822" mass="91594">MMSQVDDNEMDTRFEDNKEIQDKSESNPTIESTTASEQGAVDSSNKETTDEKKQSSFLDKYLSSSETEDDVAENKEEEEKQVEKKTREKKKVKKKTNTPKSEKQFTPRKPSMKWKNLRLVVGDDSDEEVKETNKPQPKSKQNRKESRSNKQNLQSRRSTLFRIPSEPAESSTESEDEDDRVLDGKVGVADLPSEYWQIQRLVRFLKNGNQVATVITLCALTDFNLTQEMTQMAIRDVNGLTVLVNILRTDHENCQIGALKVLQQLTISSIYNRRAVIKMGGVQILIDLITDAPKEVQSLAAANLANMAKSSVGRNILKKHGGLQKLVGLLNYEERQPTGRKLSGNGSPGQLGADLEVARNAALALWSCSKSTRSRSAIFNAGSVPMLARLITMDKDEFLVPIVGLVQECAVETRFRQAFYKEKMIAAIVRRLLTDNEELQGYCANAIFKCAVDEQTRKAVYDCGGLNTLVSLLSRHDNKKLLAAVTGAIWKCAISDYNVKRLMEMKVLEILVSLLQNEEDEEDLPEQVQLHIVGAIGEIAKDPKAPLEILRCKGCKTLVDILNIPNEELTGTAARAIAACAANSSCRAVFNRLEGLRLLWSLMKSRNNQVSRIFVVSGGAWAVYRLMQDTPEAWETARSFVGGLDLTVRLLKSADLEVLTSACAVISVVACDWENLGVITDYEVVPHLAKLTHKTDIILRRHLAEAIAMCSKWGNNAKRFSQEGAVERMVEYLGSHDIIVQRSAMRALEQLGKHPDSCITMHRSGVVKLLLEMIGSEDAALQEAAAGCLLNMRQLAMANERARYQKETNNDLEVDTDSVQQN</sequence>
<feature type="compositionally biased region" description="Polar residues" evidence="2">
    <location>
        <begin position="26"/>
        <end position="43"/>
    </location>
</feature>
<evidence type="ECO:0000313" key="3">
    <source>
        <dbReference type="EMBL" id="CAH3134523.1"/>
    </source>
</evidence>
<reference evidence="3 4" key="1">
    <citation type="submission" date="2022-05" db="EMBL/GenBank/DDBJ databases">
        <authorList>
            <consortium name="Genoscope - CEA"/>
            <person name="William W."/>
        </authorList>
    </citation>
    <scope>NUCLEOTIDE SEQUENCE [LARGE SCALE GENOMIC DNA]</scope>
</reference>
<dbReference type="Gene3D" id="1.25.10.10">
    <property type="entry name" value="Leucine-rich Repeat Variant"/>
    <property type="match status" value="3"/>
</dbReference>
<dbReference type="PANTHER" id="PTHR46241">
    <property type="entry name" value="ARMADILLO REPEAT-CONTAINING PROTEIN 4 ARMC4"/>
    <property type="match status" value="1"/>
</dbReference>
<dbReference type="PROSITE" id="PS50176">
    <property type="entry name" value="ARM_REPEAT"/>
    <property type="match status" value="1"/>
</dbReference>
<feature type="compositionally biased region" description="Polar residues" evidence="2">
    <location>
        <begin position="149"/>
        <end position="158"/>
    </location>
</feature>
<dbReference type="Proteomes" id="UP001159428">
    <property type="component" value="Unassembled WGS sequence"/>
</dbReference>